<dbReference type="Pfam" id="PF09797">
    <property type="entry name" value="NatB_MDM20"/>
    <property type="match status" value="1"/>
</dbReference>
<dbReference type="OrthoDB" id="6021176at2759"/>
<evidence type="ECO:0008006" key="4">
    <source>
        <dbReference type="Google" id="ProtNLM"/>
    </source>
</evidence>
<accession>A0A7M5WYL6</accession>
<dbReference type="Gene3D" id="1.25.40.1040">
    <property type="match status" value="1"/>
</dbReference>
<protein>
    <recommendedName>
        <fullName evidence="4">N-terminal acetyltransferase B complex subunit NAA25 homolog</fullName>
    </recommendedName>
</protein>
<dbReference type="RefSeq" id="XP_066918308.1">
    <property type="nucleotide sequence ID" value="XM_067062207.1"/>
</dbReference>
<dbReference type="GO" id="GO:0031416">
    <property type="term" value="C:NatB complex"/>
    <property type="evidence" value="ECO:0007669"/>
    <property type="project" value="TreeGrafter"/>
</dbReference>
<comment type="similarity">
    <text evidence="1">Belongs to the MDM20/NAA25 family.</text>
</comment>
<proteinExistence type="inferred from homology"/>
<dbReference type="GeneID" id="136805631"/>
<evidence type="ECO:0000313" key="2">
    <source>
        <dbReference type="EnsemblMetazoa" id="CLYHEMP014864.1"/>
    </source>
</evidence>
<dbReference type="InterPro" id="IPR019183">
    <property type="entry name" value="NAA25_NatB_aux_su"/>
</dbReference>
<name>A0A7M5WYL6_9CNID</name>
<dbReference type="Proteomes" id="UP000594262">
    <property type="component" value="Unplaced"/>
</dbReference>
<keyword evidence="3" id="KW-1185">Reference proteome</keyword>
<dbReference type="EnsemblMetazoa" id="CLYHEMT014864.1">
    <property type="protein sequence ID" value="CLYHEMP014864.1"/>
    <property type="gene ID" value="CLYHEMG014864"/>
</dbReference>
<sequence>MVGSSSHVVDERRLRPIYDALDNLNNKQAIKLADALLKKQKECACAKALKALALLRSHKKVESNNLLENIKETTTKFDDPTLQAMTMCYKESSNIEGIITIYELAVKQCKENGKENEEFLSHLFMAYVRVGNFSKQQQVAMNLYKAHPKNPYYFWAVMSNVMQAITTEEGKKRTMFLSLAERMVKKFIGEGKMESQEEKDLYMMILELMGKHEEILKFLKEESALKRRDLEIECLAKLGRNVELNVLYKDMLTDYPDEWSHITGLINTCLELKDYKPDAPIDTENKQPIHTIENLTEFISNLGNNNSFMRGPPLGGLEICKLTKDVEGAKVQLVEYFKRFGGKPCCYNDMRPYLHLIDDELTNKKFIDDLKSTHTPTQDGSSHSEKINRLNREICIECIAMQLNYHSELSKDEKFAKAKQYVLKYNESLSLGKDLKPTEPQYGDTLIQLSFHILVELNNEIGDDSKLWHIILMLEEAAEKSKTFPAFKLFLIFLYAQLGASSACEKLLEDLEVKYIVYDSLGYLFSNATYNTGQFQLTQRIYDHTFSFYKASERDIPEQLASGYKYGSFRQVEEMTELKDRLKRSAHRYHIVMEQMFINIAKECNNMLDTRKKFNTAFAEQLQQHEVTEGSVKTLWNNRDMDFVNRFDPMRDYSSEHQESFDQQLVLIRYRYLMLQLLRVCLNQRKDEQEETLSAINTQLKEYGDFIETLNDKSFPTKWECIHRPKSTDLHHIIRQQKHPVIVQNLMQLVVRAASLKTGSDDSESDFFSKTFESVSSQIKEIHENLSKELVIENENVFNGKSLPQIVFFMEICSVVAVLTGSIKESLQQHESGVKTRKRNKANQNKKEDKIGDAVITFVKKMSTLLKQFGERLLDIKKNNIDKTLNDKAMVDLFEKTSSTVVTKIWDKVQSSYEQSILELNQIIELKTEIFSIISLNSFSNLAVFLLLL</sequence>
<dbReference type="AlphaFoldDB" id="A0A7M5WYL6"/>
<reference evidence="2" key="1">
    <citation type="submission" date="2021-01" db="UniProtKB">
        <authorList>
            <consortium name="EnsemblMetazoa"/>
        </authorList>
    </citation>
    <scope>IDENTIFICATION</scope>
</reference>
<evidence type="ECO:0000313" key="3">
    <source>
        <dbReference type="Proteomes" id="UP000594262"/>
    </source>
</evidence>
<evidence type="ECO:0000256" key="1">
    <source>
        <dbReference type="ARBA" id="ARBA00006298"/>
    </source>
</evidence>
<organism evidence="2 3">
    <name type="scientific">Clytia hemisphaerica</name>
    <dbReference type="NCBI Taxonomy" id="252671"/>
    <lineage>
        <taxon>Eukaryota</taxon>
        <taxon>Metazoa</taxon>
        <taxon>Cnidaria</taxon>
        <taxon>Hydrozoa</taxon>
        <taxon>Hydroidolina</taxon>
        <taxon>Leptothecata</taxon>
        <taxon>Obeliida</taxon>
        <taxon>Clytiidae</taxon>
        <taxon>Clytia</taxon>
    </lineage>
</organism>
<dbReference type="PANTHER" id="PTHR22767">
    <property type="entry name" value="N-TERMINAL ACETYLTRANSFERASE-RELATED"/>
    <property type="match status" value="1"/>
</dbReference>
<dbReference type="PANTHER" id="PTHR22767:SF3">
    <property type="entry name" value="N-ALPHA-ACETYLTRANSFERASE 25, NATB AUXILIARY SUBUNIT"/>
    <property type="match status" value="1"/>
</dbReference>